<reference evidence="2" key="1">
    <citation type="journal article" date="2020" name="bioRxiv">
        <title>Comparative genomics of Chlamydomonas.</title>
        <authorList>
            <person name="Craig R.J."/>
            <person name="Hasan A.R."/>
            <person name="Ness R.W."/>
            <person name="Keightley P.D."/>
        </authorList>
    </citation>
    <scope>NUCLEOTIDE SEQUENCE</scope>
    <source>
        <strain evidence="2">SAG 7.73</strain>
    </source>
</reference>
<feature type="compositionally biased region" description="Gly residues" evidence="1">
    <location>
        <begin position="263"/>
        <end position="272"/>
    </location>
</feature>
<protein>
    <submittedName>
        <fullName evidence="2">Uncharacterized protein</fullName>
    </submittedName>
</protein>
<evidence type="ECO:0000313" key="3">
    <source>
        <dbReference type="Proteomes" id="UP000650467"/>
    </source>
</evidence>
<feature type="compositionally biased region" description="Low complexity" evidence="1">
    <location>
        <begin position="174"/>
        <end position="190"/>
    </location>
</feature>
<keyword evidence="3" id="KW-1185">Reference proteome</keyword>
<dbReference type="OrthoDB" id="551815at2759"/>
<gene>
    <name evidence="2" type="ORF">HXX76_009705</name>
</gene>
<accession>A0A835STG8</accession>
<feature type="compositionally biased region" description="Low complexity" evidence="1">
    <location>
        <begin position="129"/>
        <end position="167"/>
    </location>
</feature>
<name>A0A835STG8_CHLIN</name>
<dbReference type="Proteomes" id="UP000650467">
    <property type="component" value="Unassembled WGS sequence"/>
</dbReference>
<feature type="region of interest" description="Disordered" evidence="1">
    <location>
        <begin position="123"/>
        <end position="218"/>
    </location>
</feature>
<sequence length="346" mass="34612">MPTPAVKGILAAKAGGKPSGSKAVTTSTPAWKAKLQARTPTSKGPAAVDGGDRASTAEPEPTNAGRESASTRSEQQALDVAAAALKLTFIAPVPLLPKPELTRPQAPTDRSALLRQLQDLRSAGSRMLQEQQQQQQHQQQQQQQQHDSAALTAAAAGGFGAAASFLAPGRGHSHPQQHPQQLQAPASPLAGSLAGAPRSPLTAPRTPGTGARPALSPPSLAGLRLQEAADTGGGFLTHFADPQDLTTTPEHGAGGASRSRMGTPGGGRGGAGASHRGIMGASGGVGGRLSFGAGGTPATAGGGMAAGGCSTPLSALRTVEKVQQLQRRLASLQQEGASLVAGMGDD</sequence>
<organism evidence="2 3">
    <name type="scientific">Chlamydomonas incerta</name>
    <dbReference type="NCBI Taxonomy" id="51695"/>
    <lineage>
        <taxon>Eukaryota</taxon>
        <taxon>Viridiplantae</taxon>
        <taxon>Chlorophyta</taxon>
        <taxon>core chlorophytes</taxon>
        <taxon>Chlorophyceae</taxon>
        <taxon>CS clade</taxon>
        <taxon>Chlamydomonadales</taxon>
        <taxon>Chlamydomonadaceae</taxon>
        <taxon>Chlamydomonas</taxon>
    </lineage>
</organism>
<comment type="caution">
    <text evidence="2">The sequence shown here is derived from an EMBL/GenBank/DDBJ whole genome shotgun (WGS) entry which is preliminary data.</text>
</comment>
<feature type="region of interest" description="Disordered" evidence="1">
    <location>
        <begin position="1"/>
        <end position="75"/>
    </location>
</feature>
<dbReference type="EMBL" id="JAEHOC010000025">
    <property type="protein sequence ID" value="KAG2431177.1"/>
    <property type="molecule type" value="Genomic_DNA"/>
</dbReference>
<feature type="region of interest" description="Disordered" evidence="1">
    <location>
        <begin position="233"/>
        <end position="276"/>
    </location>
</feature>
<dbReference type="AlphaFoldDB" id="A0A835STG8"/>
<proteinExistence type="predicted"/>
<evidence type="ECO:0000313" key="2">
    <source>
        <dbReference type="EMBL" id="KAG2431177.1"/>
    </source>
</evidence>
<evidence type="ECO:0000256" key="1">
    <source>
        <dbReference type="SAM" id="MobiDB-lite"/>
    </source>
</evidence>